<feature type="transmembrane region" description="Helical" evidence="1">
    <location>
        <begin position="311"/>
        <end position="337"/>
    </location>
</feature>
<keyword evidence="1" id="KW-0812">Transmembrane</keyword>
<keyword evidence="1" id="KW-0472">Membrane</keyword>
<reference evidence="3 4" key="1">
    <citation type="submission" date="2019-04" db="EMBL/GenBank/DDBJ databases">
        <title>Fungal friends and foes A comparative genomics study of 23 Aspergillus species from section Flavi.</title>
        <authorList>
            <consortium name="DOE Joint Genome Institute"/>
            <person name="Kjaerbolling I."/>
            <person name="Vesth T.C."/>
            <person name="Frisvad J.C."/>
            <person name="Nybo J.L."/>
            <person name="Theobald S."/>
            <person name="Kildgaard S."/>
            <person name="Petersen T.I."/>
            <person name="Kuo A."/>
            <person name="Sato A."/>
            <person name="Lyhne E.K."/>
            <person name="Kogle M.E."/>
            <person name="Wiebenga A."/>
            <person name="Kun R.S."/>
            <person name="Lubbers R.J."/>
            <person name="Makela M.R."/>
            <person name="Barry K."/>
            <person name="Chovatia M."/>
            <person name="Clum A."/>
            <person name="Daum C."/>
            <person name="Haridas S."/>
            <person name="He G."/>
            <person name="LaButti K."/>
            <person name="Lipzen A."/>
            <person name="Mondo S."/>
            <person name="Pangilinan J."/>
            <person name="Riley R."/>
            <person name="Salamov A."/>
            <person name="Simmons B.A."/>
            <person name="Magnuson J.K."/>
            <person name="Henrissat B."/>
            <person name="Mortensen U.H."/>
            <person name="Larsen T.O."/>
            <person name="De vries R.P."/>
            <person name="Grigoriev I.V."/>
            <person name="Machida M."/>
            <person name="Baker S.E."/>
            <person name="Andersen M.R."/>
        </authorList>
    </citation>
    <scope>NUCLEOTIDE SEQUENCE [LARGE SCALE GENOMIC DNA]</scope>
    <source>
        <strain evidence="3 4">CBS 117618</strain>
    </source>
</reference>
<dbReference type="AlphaFoldDB" id="A0A5N6DKQ1"/>
<evidence type="ECO:0000313" key="4">
    <source>
        <dbReference type="Proteomes" id="UP000326532"/>
    </source>
</evidence>
<dbReference type="EMBL" id="ML734968">
    <property type="protein sequence ID" value="KAB8205698.1"/>
    <property type="molecule type" value="Genomic_DNA"/>
</dbReference>
<keyword evidence="1" id="KW-1133">Transmembrane helix</keyword>
<evidence type="ECO:0000256" key="1">
    <source>
        <dbReference type="SAM" id="Phobius"/>
    </source>
</evidence>
<protein>
    <recommendedName>
        <fullName evidence="2">DUF7732 domain-containing protein</fullName>
    </recommendedName>
</protein>
<feature type="transmembrane region" description="Helical" evidence="1">
    <location>
        <begin position="287"/>
        <end position="305"/>
    </location>
</feature>
<evidence type="ECO:0000313" key="3">
    <source>
        <dbReference type="EMBL" id="KAB8205698.1"/>
    </source>
</evidence>
<proteinExistence type="predicted"/>
<feature type="domain" description="DUF7732" evidence="2">
    <location>
        <begin position="20"/>
        <end position="79"/>
    </location>
</feature>
<organism evidence="3 4">
    <name type="scientific">Aspergillus parasiticus</name>
    <dbReference type="NCBI Taxonomy" id="5067"/>
    <lineage>
        <taxon>Eukaryota</taxon>
        <taxon>Fungi</taxon>
        <taxon>Dikarya</taxon>
        <taxon>Ascomycota</taxon>
        <taxon>Pezizomycotina</taxon>
        <taxon>Eurotiomycetes</taxon>
        <taxon>Eurotiomycetidae</taxon>
        <taxon>Eurotiales</taxon>
        <taxon>Aspergillaceae</taxon>
        <taxon>Aspergillus</taxon>
        <taxon>Aspergillus subgen. Circumdati</taxon>
    </lineage>
</organism>
<dbReference type="VEuPathDB" id="FungiDB:BDV34DRAFT_225099"/>
<dbReference type="Proteomes" id="UP000326532">
    <property type="component" value="Unassembled WGS sequence"/>
</dbReference>
<keyword evidence="4" id="KW-1185">Reference proteome</keyword>
<dbReference type="InterPro" id="IPR056634">
    <property type="entry name" value="DUF7732"/>
</dbReference>
<gene>
    <name evidence="3" type="ORF">BDV34DRAFT_225099</name>
</gene>
<sequence length="381" mass="43011">MHTMVSDSVVSDDGCAIPKSTYAYKYQVPYTWMERSDDEENWGKNVTITAAVYCCCLLNLLCGCDDFHENRSFVPALVGIYLHTAGEGAPHNLISLTRHATSSSADVPDRCSTLPEACLLSLRSTVSSYGCGEMNQKAAESSRTSEVYLCGYLIYTVSRDYWLPSWSWTTHWAIEVDVIYYEPCRDRGHPAAENKFKLEHRTLTERNQFGQEERHKDFLHLLIRVTHLSNEQLIRIGETHAEIYRWDPLIRNCQTFLHEAYFGKPLLSPPGKRKEIRCAKHGRLRPIPAFTIQVLGMGFSSVYLIEQGVEWVLGLTLSPATLMLWALPVMIGTAYFIPALNRTAKAYWSQYRNGGGNSSISITYGCTNHAAREGAQLAFIS</sequence>
<name>A0A5N6DKQ1_ASPPA</name>
<dbReference type="Pfam" id="PF24866">
    <property type="entry name" value="DUF7732"/>
    <property type="match status" value="1"/>
</dbReference>
<evidence type="ECO:0000259" key="2">
    <source>
        <dbReference type="Pfam" id="PF24866"/>
    </source>
</evidence>
<accession>A0A5N6DKQ1</accession>